<evidence type="ECO:0000313" key="2">
    <source>
        <dbReference type="EMBL" id="ETX30234.1"/>
    </source>
</evidence>
<evidence type="ECO:0008006" key="4">
    <source>
        <dbReference type="Google" id="ProtNLM"/>
    </source>
</evidence>
<dbReference type="AlphaFoldDB" id="X7FDW3"/>
<evidence type="ECO:0000256" key="1">
    <source>
        <dbReference type="SAM" id="MobiDB-lite"/>
    </source>
</evidence>
<feature type="compositionally biased region" description="Basic and acidic residues" evidence="1">
    <location>
        <begin position="1"/>
        <end position="10"/>
    </location>
</feature>
<dbReference type="PANTHER" id="PTHR35564">
    <property type="match status" value="1"/>
</dbReference>
<dbReference type="Proteomes" id="UP000023430">
    <property type="component" value="Unassembled WGS sequence"/>
</dbReference>
<sequence>MADDARHARPDLSGPVAGADDPPAVETDFFDLLRRLETRERRFGRAGGAEREPARLGQTARLAFAASDVAAVTPGQEGLPPNVAVNVIGLIGPEGPMPLHMTRWIMQRLSQRWFAGDTSGATADTSFLDFVNMLQHRQIGLYWRAWADARPEIHVTRADGDRITAMMRAIAGIGLPETLTGDQRIDGAKLHHATSLDLAPRSPERLSRFLETVLRVPVAVEEFVGRWIEIPEPLQTRLGVAHCGLGTGAVAGARVFDRQSRAELRLGPLTRAQFLDFLDDAAAWERLRHAVVFAMGKELDIVLRMVLAADEVPEARLGSGRLGRSIWLDPVPGRDADDLCFTRIAEPHAPAREGPS</sequence>
<organism evidence="2 3">
    <name type="scientific">Roseivivax isoporae LMG 25204</name>
    <dbReference type="NCBI Taxonomy" id="1449351"/>
    <lineage>
        <taxon>Bacteria</taxon>
        <taxon>Pseudomonadati</taxon>
        <taxon>Pseudomonadota</taxon>
        <taxon>Alphaproteobacteria</taxon>
        <taxon>Rhodobacterales</taxon>
        <taxon>Roseobacteraceae</taxon>
        <taxon>Roseivivax</taxon>
    </lineage>
</organism>
<dbReference type="RefSeq" id="WP_051491765.1">
    <property type="nucleotide sequence ID" value="NZ_JAME01000004.1"/>
</dbReference>
<dbReference type="PANTHER" id="PTHR35564:SF4">
    <property type="entry name" value="CYTOPLASMIC PROTEIN"/>
    <property type="match status" value="1"/>
</dbReference>
<dbReference type="Pfam" id="PF06996">
    <property type="entry name" value="T6SS_TssG"/>
    <property type="match status" value="1"/>
</dbReference>
<proteinExistence type="predicted"/>
<evidence type="ECO:0000313" key="3">
    <source>
        <dbReference type="Proteomes" id="UP000023430"/>
    </source>
</evidence>
<feature type="region of interest" description="Disordered" evidence="1">
    <location>
        <begin position="1"/>
        <end position="24"/>
    </location>
</feature>
<dbReference type="eggNOG" id="COG3520">
    <property type="taxonomic scope" value="Bacteria"/>
</dbReference>
<comment type="caution">
    <text evidence="2">The sequence shown here is derived from an EMBL/GenBank/DDBJ whole genome shotgun (WGS) entry which is preliminary data.</text>
</comment>
<name>X7FDW3_9RHOB</name>
<dbReference type="InterPro" id="IPR010732">
    <property type="entry name" value="T6SS_TssG-like"/>
</dbReference>
<dbReference type="STRING" id="1449351.RISW2_15480"/>
<dbReference type="EMBL" id="JAME01000004">
    <property type="protein sequence ID" value="ETX30234.1"/>
    <property type="molecule type" value="Genomic_DNA"/>
</dbReference>
<keyword evidence="3" id="KW-1185">Reference proteome</keyword>
<reference evidence="2 3" key="1">
    <citation type="submission" date="2014-01" db="EMBL/GenBank/DDBJ databases">
        <title>Roseivivax isoporae LMG 25204 Genome Sequencing.</title>
        <authorList>
            <person name="Lai Q."/>
            <person name="Li G."/>
            <person name="Shao Z."/>
        </authorList>
    </citation>
    <scope>NUCLEOTIDE SEQUENCE [LARGE SCALE GENOMIC DNA]</scope>
    <source>
        <strain evidence="2 3">LMG 25204</strain>
    </source>
</reference>
<accession>X7FDW3</accession>
<dbReference type="OrthoDB" id="1523296at2"/>
<protein>
    <recommendedName>
        <fullName evidence="4">Type VI secretion protein</fullName>
    </recommendedName>
</protein>
<gene>
    <name evidence="2" type="ORF">RISW2_15480</name>
</gene>
<dbReference type="NCBIfam" id="TIGR03347">
    <property type="entry name" value="VI_chp_1"/>
    <property type="match status" value="1"/>
</dbReference>
<dbReference type="PATRIC" id="fig|1449351.3.peg.653"/>